<proteinExistence type="predicted"/>
<dbReference type="Gene3D" id="3.40.50.12780">
    <property type="entry name" value="N-terminal domain of ligase-like"/>
    <property type="match status" value="1"/>
</dbReference>
<keyword evidence="4" id="KW-1185">Reference proteome</keyword>
<sequence length="617" mass="68047">MLRVSSMKPASLHRVLSTLSTVEGATHPPLDERTFAQFYASDILPKHSVRPALICPQERAGALGGPLLPSTTEKYLQWNFEEFDRAVKGCARGLLGMGVQKGDRVGVVMGNNSAYAILQWACARIGAILTTVNPAYRINEMTSVLNLVGVKHLIVVPRIRTSAYVEELVKKYPSMRSSLPGEIQEEGLPSLRNLIVVDNEEAHRTELERLEMKSLIDWREVFSWREDDAGAEERLRIVEEGITSDDVVNIQFTSGTTGMPKAVSLTHRNLLNNGLFIGRCMHLTNKDVLCNIPPLFHCLGLVIGNLAAWVHGSAIVYPSPIFDPPSIVDAVVEHKCTAMHGVPTHFLGVLKEIEKRREMGEDVDTSTLRTGVAAGSSIPIKLMQRLSKEMGLNDLTIAYGMTETSPVTFQTTPEDPLQKRVETVGRVQPHIRAKVVDENGNIVPRGTPGELCVSGYALQKGYWRDEQQTAEAMKKDTNGVVWMHTGDQVIVDDEEYLSVVGRIKDIVIRGGENIFPVQIENALTSHPGIYEAAVVAVPDEIYGEVVGAWIVRTAGNAIDAQAVRMVVHNKMNPQNAPAWVWFADELPKTASGKVMKHVLRTQSKELAKKEVGRVITL</sequence>
<dbReference type="Pfam" id="PF00501">
    <property type="entry name" value="AMP-binding"/>
    <property type="match status" value="1"/>
</dbReference>
<dbReference type="SUPFAM" id="SSF56801">
    <property type="entry name" value="Acetyl-CoA synthetase-like"/>
    <property type="match status" value="1"/>
</dbReference>
<dbReference type="InterPro" id="IPR025110">
    <property type="entry name" value="AMP-bd_C"/>
</dbReference>
<dbReference type="InterPro" id="IPR045851">
    <property type="entry name" value="AMP-bd_C_sf"/>
</dbReference>
<dbReference type="EMBL" id="KN880458">
    <property type="protein sequence ID" value="KIY71138.1"/>
    <property type="molecule type" value="Genomic_DNA"/>
</dbReference>
<dbReference type="OrthoDB" id="10253115at2759"/>
<dbReference type="Gene3D" id="3.30.300.30">
    <property type="match status" value="1"/>
</dbReference>
<dbReference type="Proteomes" id="UP000054007">
    <property type="component" value="Unassembled WGS sequence"/>
</dbReference>
<dbReference type="InterPro" id="IPR000873">
    <property type="entry name" value="AMP-dep_synth/lig_dom"/>
</dbReference>
<dbReference type="Pfam" id="PF13193">
    <property type="entry name" value="AMP-binding_C"/>
    <property type="match status" value="1"/>
</dbReference>
<dbReference type="PANTHER" id="PTHR43201:SF30">
    <property type="entry name" value="AMP-DEPENDENT SYNTHETASE_LIGASE DOMAIN-CONTAINING PROTEIN"/>
    <property type="match status" value="1"/>
</dbReference>
<gene>
    <name evidence="3" type="ORF">CYLTODRAFT_419141</name>
</gene>
<dbReference type="InterPro" id="IPR020845">
    <property type="entry name" value="AMP-binding_CS"/>
</dbReference>
<dbReference type="InterPro" id="IPR042099">
    <property type="entry name" value="ANL_N_sf"/>
</dbReference>
<reference evidence="3 4" key="1">
    <citation type="journal article" date="2015" name="Fungal Genet. Biol.">
        <title>Evolution of novel wood decay mechanisms in Agaricales revealed by the genome sequences of Fistulina hepatica and Cylindrobasidium torrendii.</title>
        <authorList>
            <person name="Floudas D."/>
            <person name="Held B.W."/>
            <person name="Riley R."/>
            <person name="Nagy L.G."/>
            <person name="Koehler G."/>
            <person name="Ransdell A.S."/>
            <person name="Younus H."/>
            <person name="Chow J."/>
            <person name="Chiniquy J."/>
            <person name="Lipzen A."/>
            <person name="Tritt A."/>
            <person name="Sun H."/>
            <person name="Haridas S."/>
            <person name="LaButti K."/>
            <person name="Ohm R.A."/>
            <person name="Kues U."/>
            <person name="Blanchette R.A."/>
            <person name="Grigoriev I.V."/>
            <person name="Minto R.E."/>
            <person name="Hibbett D.S."/>
        </authorList>
    </citation>
    <scope>NUCLEOTIDE SEQUENCE [LARGE SCALE GENOMIC DNA]</scope>
    <source>
        <strain evidence="3 4">FP15055 ss-10</strain>
    </source>
</reference>
<dbReference type="PROSITE" id="PS00455">
    <property type="entry name" value="AMP_BINDING"/>
    <property type="match status" value="1"/>
</dbReference>
<dbReference type="GO" id="GO:0031956">
    <property type="term" value="F:medium-chain fatty acid-CoA ligase activity"/>
    <property type="evidence" value="ECO:0007669"/>
    <property type="project" value="TreeGrafter"/>
</dbReference>
<name>A0A0D7BKP0_9AGAR</name>
<dbReference type="AlphaFoldDB" id="A0A0D7BKP0"/>
<accession>A0A0D7BKP0</accession>
<feature type="domain" description="AMP-dependent synthetase/ligase" evidence="1">
    <location>
        <begin position="74"/>
        <end position="463"/>
    </location>
</feature>
<evidence type="ECO:0000313" key="3">
    <source>
        <dbReference type="EMBL" id="KIY71138.1"/>
    </source>
</evidence>
<organism evidence="3 4">
    <name type="scientific">Cylindrobasidium torrendii FP15055 ss-10</name>
    <dbReference type="NCBI Taxonomy" id="1314674"/>
    <lineage>
        <taxon>Eukaryota</taxon>
        <taxon>Fungi</taxon>
        <taxon>Dikarya</taxon>
        <taxon>Basidiomycota</taxon>
        <taxon>Agaricomycotina</taxon>
        <taxon>Agaricomycetes</taxon>
        <taxon>Agaricomycetidae</taxon>
        <taxon>Agaricales</taxon>
        <taxon>Marasmiineae</taxon>
        <taxon>Physalacriaceae</taxon>
        <taxon>Cylindrobasidium</taxon>
    </lineage>
</organism>
<dbReference type="STRING" id="1314674.A0A0D7BKP0"/>
<evidence type="ECO:0000259" key="1">
    <source>
        <dbReference type="Pfam" id="PF00501"/>
    </source>
</evidence>
<dbReference type="GO" id="GO:0006631">
    <property type="term" value="P:fatty acid metabolic process"/>
    <property type="evidence" value="ECO:0007669"/>
    <property type="project" value="TreeGrafter"/>
</dbReference>
<feature type="domain" description="AMP-binding enzyme C-terminal" evidence="2">
    <location>
        <begin position="518"/>
        <end position="593"/>
    </location>
</feature>
<dbReference type="PANTHER" id="PTHR43201">
    <property type="entry name" value="ACYL-COA SYNTHETASE"/>
    <property type="match status" value="1"/>
</dbReference>
<evidence type="ECO:0000259" key="2">
    <source>
        <dbReference type="Pfam" id="PF13193"/>
    </source>
</evidence>
<evidence type="ECO:0000313" key="4">
    <source>
        <dbReference type="Proteomes" id="UP000054007"/>
    </source>
</evidence>
<protein>
    <submittedName>
        <fullName evidence="3">Acetyl-CoA synthetase-like protein</fullName>
    </submittedName>
</protein>